<feature type="transmembrane region" description="Helical" evidence="2">
    <location>
        <begin position="186"/>
        <end position="215"/>
    </location>
</feature>
<evidence type="ECO:0000313" key="3">
    <source>
        <dbReference type="EMBL" id="KAK9772833.1"/>
    </source>
</evidence>
<proteinExistence type="predicted"/>
<organism evidence="3 4">
    <name type="scientific">Seiridium cardinale</name>
    <dbReference type="NCBI Taxonomy" id="138064"/>
    <lineage>
        <taxon>Eukaryota</taxon>
        <taxon>Fungi</taxon>
        <taxon>Dikarya</taxon>
        <taxon>Ascomycota</taxon>
        <taxon>Pezizomycotina</taxon>
        <taxon>Sordariomycetes</taxon>
        <taxon>Xylariomycetidae</taxon>
        <taxon>Amphisphaeriales</taxon>
        <taxon>Sporocadaceae</taxon>
        <taxon>Seiridium</taxon>
    </lineage>
</organism>
<evidence type="ECO:0000313" key="4">
    <source>
        <dbReference type="Proteomes" id="UP001465668"/>
    </source>
</evidence>
<keyword evidence="2" id="KW-1133">Transmembrane helix</keyword>
<dbReference type="EMBL" id="JARVKM010000057">
    <property type="protein sequence ID" value="KAK9772833.1"/>
    <property type="molecule type" value="Genomic_DNA"/>
</dbReference>
<feature type="transmembrane region" description="Helical" evidence="2">
    <location>
        <begin position="95"/>
        <end position="112"/>
    </location>
</feature>
<name>A0ABR2XG97_9PEZI</name>
<protein>
    <submittedName>
        <fullName evidence="3">Uncharacterized protein</fullName>
    </submittedName>
</protein>
<accession>A0ABR2XG97</accession>
<comment type="caution">
    <text evidence="3">The sequence shown here is derived from an EMBL/GenBank/DDBJ whole genome shotgun (WGS) entry which is preliminary data.</text>
</comment>
<gene>
    <name evidence="3" type="ORF">SCAR479_10518</name>
</gene>
<evidence type="ECO:0000256" key="2">
    <source>
        <dbReference type="SAM" id="Phobius"/>
    </source>
</evidence>
<sequence>MSEPSTNEAVIPQSTPDESTPLLSASHEDVSSNRHDGDEPETSDPGVTDSGGRLARGMGFLVYFSFGDAIATLLVGAAFGILLEFKPPGFSIPYQISYVYSYFAIPALLAAISSGIHRNDLRSSRQFQHSPVGFITIIFDAVIVYWLGILAGESVDALNFWSYQGHCYSDPKYGTDWQRCVNFTRIAMIVLVVYVVLALLLVFAHLLLFVMRFIWVYRSRSQRGEHVSQWRIPSWNFTMEFTIKYRNMDERNAAVTAEPTLATEDV</sequence>
<reference evidence="3 4" key="1">
    <citation type="submission" date="2024-02" db="EMBL/GenBank/DDBJ databases">
        <title>First draft genome assembly of two strains of Seiridium cardinale.</title>
        <authorList>
            <person name="Emiliani G."/>
            <person name="Scali E."/>
        </authorList>
    </citation>
    <scope>NUCLEOTIDE SEQUENCE [LARGE SCALE GENOMIC DNA]</scope>
    <source>
        <strain evidence="3 4">BM-138-000479</strain>
    </source>
</reference>
<feature type="compositionally biased region" description="Basic and acidic residues" evidence="1">
    <location>
        <begin position="26"/>
        <end position="37"/>
    </location>
</feature>
<keyword evidence="4" id="KW-1185">Reference proteome</keyword>
<feature type="transmembrane region" description="Helical" evidence="2">
    <location>
        <begin position="132"/>
        <end position="152"/>
    </location>
</feature>
<feature type="region of interest" description="Disordered" evidence="1">
    <location>
        <begin position="1"/>
        <end position="50"/>
    </location>
</feature>
<evidence type="ECO:0000256" key="1">
    <source>
        <dbReference type="SAM" id="MobiDB-lite"/>
    </source>
</evidence>
<feature type="transmembrane region" description="Helical" evidence="2">
    <location>
        <begin position="60"/>
        <end position="83"/>
    </location>
</feature>
<feature type="compositionally biased region" description="Polar residues" evidence="1">
    <location>
        <begin position="1"/>
        <end position="23"/>
    </location>
</feature>
<keyword evidence="2" id="KW-0472">Membrane</keyword>
<dbReference type="Proteomes" id="UP001465668">
    <property type="component" value="Unassembled WGS sequence"/>
</dbReference>
<keyword evidence="2" id="KW-0812">Transmembrane</keyword>